<dbReference type="GeneID" id="20195053"/>
<dbReference type="SUPFAM" id="SSF54373">
    <property type="entry name" value="FAD-linked reductases, C-terminal domain"/>
    <property type="match status" value="1"/>
</dbReference>
<dbReference type="KEGG" id="hro:HELRODRAFT_109032"/>
<dbReference type="CTD" id="20195053"/>
<evidence type="ECO:0000313" key="6">
    <source>
        <dbReference type="Proteomes" id="UP000015101"/>
    </source>
</evidence>
<dbReference type="Pfam" id="PF01266">
    <property type="entry name" value="DAO"/>
    <property type="match status" value="1"/>
</dbReference>
<evidence type="ECO:0000259" key="1">
    <source>
        <dbReference type="Pfam" id="PF01266"/>
    </source>
</evidence>
<dbReference type="InParanoid" id="T1EEQ1"/>
<dbReference type="EMBL" id="KB095858">
    <property type="protein sequence ID" value="ESO10632.1"/>
    <property type="molecule type" value="Genomic_DNA"/>
</dbReference>
<dbReference type="InterPro" id="IPR027266">
    <property type="entry name" value="TrmE/GcvT-like"/>
</dbReference>
<evidence type="ECO:0000313" key="5">
    <source>
        <dbReference type="EnsemblMetazoa" id="HelroP109032"/>
    </source>
</evidence>
<dbReference type="eggNOG" id="KOG2844">
    <property type="taxonomic scope" value="Eukaryota"/>
</dbReference>
<dbReference type="Proteomes" id="UP000015101">
    <property type="component" value="Unassembled WGS sequence"/>
</dbReference>
<dbReference type="HOGENOM" id="CLU_007884_11_0_1"/>
<dbReference type="Gene3D" id="3.30.9.10">
    <property type="entry name" value="D-Amino Acid Oxidase, subunit A, domain 2"/>
    <property type="match status" value="1"/>
</dbReference>
<reference evidence="6" key="1">
    <citation type="submission" date="2012-12" db="EMBL/GenBank/DDBJ databases">
        <authorList>
            <person name="Hellsten U."/>
            <person name="Grimwood J."/>
            <person name="Chapman J.A."/>
            <person name="Shapiro H."/>
            <person name="Aerts A."/>
            <person name="Otillar R.P."/>
            <person name="Terry A.Y."/>
            <person name="Boore J.L."/>
            <person name="Simakov O."/>
            <person name="Marletaz F."/>
            <person name="Cho S.-J."/>
            <person name="Edsinger-Gonzales E."/>
            <person name="Havlak P."/>
            <person name="Kuo D.-H."/>
            <person name="Larsson T."/>
            <person name="Lv J."/>
            <person name="Arendt D."/>
            <person name="Savage R."/>
            <person name="Osoegawa K."/>
            <person name="de Jong P."/>
            <person name="Lindberg D.R."/>
            <person name="Seaver E.C."/>
            <person name="Weisblat D.A."/>
            <person name="Putnam N.H."/>
            <person name="Grigoriev I.V."/>
            <person name="Rokhsar D.S."/>
        </authorList>
    </citation>
    <scope>NUCLEOTIDE SEQUENCE</scope>
</reference>
<evidence type="ECO:0000259" key="2">
    <source>
        <dbReference type="Pfam" id="PF01571"/>
    </source>
</evidence>
<sequence>MKNYLIKFRRHFLLNKNFTLTLLNRSYSRVVSPETLRDDLPSEAQVVIGGGGLLGCSVAYHLARSGITDVVVLEKGKLGCGTTWLGSGVVGRLRSLMPEIELVDQSYKLYTQLHNDGYDIGYQATGSLNLCRTPDRVTAYKRNLLLAESCGVEGEMVDAKTLAQEFPFMKCNDLLGAMRIPGDICIDQMKLLNVLVDISKSLGVKFVEGCQIGQVHVKSRMVASVETDHGMIRCADFVNCTGQWARELGKHTSPYGINIPVHASQLSEMQTQPLPELKELSNMPLVRDYDGHVYFREMNGGILGGGFPPSMRPLFHDGIPDNVQFKLLPEDWDNFHVILEQLLHRLPLISRLKATELRTGYDSFTPDGRPILGVVPELLNYFVAAGFNCAGAAMAGGVGKVMAEWVKDRSPRSINLWPLDVRRFVGLHNNRKFLKERVTESSLVVSGIPYWEVDMIGYDSGRRLRTSAIFTRNEPYAVFGQIMGYERPLFFHTQGSEVTDDDLDSGQNIWTMPKPSASIHGIHSYQLNQSGLPPKGSFGKPPWFDNVKSEYWACREGVCIIDMSTYSKFELRSTGQEVVKFLQYICSNDVDKPVGSVVHTGMQNEMGGFENDCSIIRLQSNRYFMIGPTVQQTRSYVWMRDHLPRDGSVQLTDVTSMYTALNVIGPKAQELLSELTDRSLKKKDFMFMTHKEINLAMASHVRAMRLTHTGEDGWVLY</sequence>
<dbReference type="FunFam" id="3.30.70.1400:FF:000003">
    <property type="entry name" value="Pyruvate dehydrogenase phosphatase regulatory subunit"/>
    <property type="match status" value="1"/>
</dbReference>
<dbReference type="FunCoup" id="T1EEQ1">
    <property type="interactions" value="1129"/>
</dbReference>
<accession>T1EEQ1</accession>
<dbReference type="RefSeq" id="XP_009010901.1">
    <property type="nucleotide sequence ID" value="XM_009012653.1"/>
</dbReference>
<reference evidence="4 6" key="2">
    <citation type="journal article" date="2013" name="Nature">
        <title>Insights into bilaterian evolution from three spiralian genomes.</title>
        <authorList>
            <person name="Simakov O."/>
            <person name="Marletaz F."/>
            <person name="Cho S.J."/>
            <person name="Edsinger-Gonzales E."/>
            <person name="Havlak P."/>
            <person name="Hellsten U."/>
            <person name="Kuo D.H."/>
            <person name="Larsson T."/>
            <person name="Lv J."/>
            <person name="Arendt D."/>
            <person name="Savage R."/>
            <person name="Osoegawa K."/>
            <person name="de Jong P."/>
            <person name="Grimwood J."/>
            <person name="Chapman J.A."/>
            <person name="Shapiro H."/>
            <person name="Aerts A."/>
            <person name="Otillar R.P."/>
            <person name="Terry A.Y."/>
            <person name="Boore J.L."/>
            <person name="Grigoriev I.V."/>
            <person name="Lindberg D.R."/>
            <person name="Seaver E.C."/>
            <person name="Weisblat D.A."/>
            <person name="Putnam N.H."/>
            <person name="Rokhsar D.S."/>
        </authorList>
    </citation>
    <scope>NUCLEOTIDE SEQUENCE</scope>
</reference>
<dbReference type="SUPFAM" id="SSF51905">
    <property type="entry name" value="FAD/NAD(P)-binding domain"/>
    <property type="match status" value="1"/>
</dbReference>
<protein>
    <recommendedName>
        <fullName evidence="7">FAD dependent oxidoreductase domain-containing protein</fullName>
    </recommendedName>
</protein>
<dbReference type="EMBL" id="AMQM01002685">
    <property type="status" value="NOT_ANNOTATED_CDS"/>
    <property type="molecule type" value="Genomic_DNA"/>
</dbReference>
<feature type="domain" description="FAD dependent oxidoreductase" evidence="1">
    <location>
        <begin position="46"/>
        <end position="405"/>
    </location>
</feature>
<dbReference type="OrthoDB" id="498204at2759"/>
<dbReference type="STRING" id="6412.T1EEQ1"/>
<dbReference type="SUPFAM" id="SSF103025">
    <property type="entry name" value="Folate-binding domain"/>
    <property type="match status" value="1"/>
</dbReference>
<dbReference type="Gene3D" id="3.50.50.60">
    <property type="entry name" value="FAD/NAD(P)-binding domain"/>
    <property type="match status" value="1"/>
</dbReference>
<dbReference type="GO" id="GO:0005759">
    <property type="term" value="C:mitochondrial matrix"/>
    <property type="evidence" value="ECO:0000318"/>
    <property type="project" value="GO_Central"/>
</dbReference>
<dbReference type="PANTHER" id="PTHR13847:SF193">
    <property type="entry name" value="PYRUVATE DEHYDROGENASE PHOSPHATASE REGULATORY SUBUNIT, MITOCHONDRIAL"/>
    <property type="match status" value="1"/>
</dbReference>
<proteinExistence type="predicted"/>
<evidence type="ECO:0000313" key="4">
    <source>
        <dbReference type="EMBL" id="ESO10632.1"/>
    </source>
</evidence>
<gene>
    <name evidence="5" type="primary">20195053</name>
    <name evidence="4" type="ORF">HELRODRAFT_109032</name>
</gene>
<dbReference type="Pfam" id="PF16350">
    <property type="entry name" value="FAO_M"/>
    <property type="match status" value="1"/>
</dbReference>
<dbReference type="InterPro" id="IPR006222">
    <property type="entry name" value="GCVT_N"/>
</dbReference>
<dbReference type="Pfam" id="PF01571">
    <property type="entry name" value="GCV_T"/>
    <property type="match status" value="1"/>
</dbReference>
<evidence type="ECO:0008006" key="7">
    <source>
        <dbReference type="Google" id="ProtNLM"/>
    </source>
</evidence>
<name>T1EEQ1_HELRO</name>
<dbReference type="PANTHER" id="PTHR13847">
    <property type="entry name" value="SARCOSINE DEHYDROGENASE-RELATED"/>
    <property type="match status" value="1"/>
</dbReference>
<dbReference type="Gene3D" id="3.30.1360.120">
    <property type="entry name" value="Probable tRNA modification gtpase trme, domain 1"/>
    <property type="match status" value="1"/>
</dbReference>
<dbReference type="EnsemblMetazoa" id="HelroT109032">
    <property type="protein sequence ID" value="HelroP109032"/>
    <property type="gene ID" value="HelroG109032"/>
</dbReference>
<dbReference type="InterPro" id="IPR032503">
    <property type="entry name" value="FAO_M"/>
</dbReference>
<dbReference type="AlphaFoldDB" id="T1EEQ1"/>
<dbReference type="GO" id="GO:0005739">
    <property type="term" value="C:mitochondrion"/>
    <property type="evidence" value="ECO:0000318"/>
    <property type="project" value="GO_Central"/>
</dbReference>
<feature type="domain" description="GCVT N-terminal" evidence="2">
    <location>
        <begin position="477"/>
        <end position="717"/>
    </location>
</feature>
<reference evidence="5" key="3">
    <citation type="submission" date="2015-06" db="UniProtKB">
        <authorList>
            <consortium name="EnsemblMetazoa"/>
        </authorList>
    </citation>
    <scope>IDENTIFICATION</scope>
</reference>
<dbReference type="InterPro" id="IPR036188">
    <property type="entry name" value="FAD/NAD-bd_sf"/>
</dbReference>
<evidence type="ECO:0000259" key="3">
    <source>
        <dbReference type="Pfam" id="PF16350"/>
    </source>
</evidence>
<dbReference type="OMA" id="TKFPDRE"/>
<organism evidence="5 6">
    <name type="scientific">Helobdella robusta</name>
    <name type="common">Californian leech</name>
    <dbReference type="NCBI Taxonomy" id="6412"/>
    <lineage>
        <taxon>Eukaryota</taxon>
        <taxon>Metazoa</taxon>
        <taxon>Spiralia</taxon>
        <taxon>Lophotrochozoa</taxon>
        <taxon>Annelida</taxon>
        <taxon>Clitellata</taxon>
        <taxon>Hirudinea</taxon>
        <taxon>Rhynchobdellida</taxon>
        <taxon>Glossiphoniidae</taxon>
        <taxon>Helobdella</taxon>
    </lineage>
</organism>
<keyword evidence="6" id="KW-1185">Reference proteome</keyword>
<feature type="domain" description="FAD dependent oxidoreductase central" evidence="3">
    <location>
        <begin position="413"/>
        <end position="467"/>
    </location>
</feature>
<dbReference type="GO" id="GO:0005737">
    <property type="term" value="C:cytoplasm"/>
    <property type="evidence" value="ECO:0000318"/>
    <property type="project" value="GO_Central"/>
</dbReference>
<dbReference type="InterPro" id="IPR006076">
    <property type="entry name" value="FAD-dep_OxRdtase"/>
</dbReference>